<sequence>MLLFVEDEELKTLYWQRLCAPVEGNWQFLALHQRFPFSLYLPSSTDRCFPPIGKQDLRAIIVVTSPQDLERYSLHPFDVQATVESVKTALGNIPCDILAFAENSINIPTLDNFC</sequence>
<proteinExistence type="predicted"/>
<comment type="caution">
    <text evidence="1">The sequence shown here is derived from an EMBL/GenBank/DDBJ whole genome shotgun (WGS) entry which is preliminary data.</text>
</comment>
<dbReference type="RefSeq" id="WP_193869788.1">
    <property type="nucleotide sequence ID" value="NZ_JADEWU010000029.1"/>
</dbReference>
<gene>
    <name evidence="1" type="ORF">IQ236_13755</name>
</gene>
<evidence type="ECO:0000313" key="2">
    <source>
        <dbReference type="Proteomes" id="UP000640725"/>
    </source>
</evidence>
<evidence type="ECO:0000313" key="1">
    <source>
        <dbReference type="EMBL" id="MBE9144276.1"/>
    </source>
</evidence>
<protein>
    <submittedName>
        <fullName evidence="1">Uncharacterized protein</fullName>
    </submittedName>
</protein>
<name>A0ABR9UCT6_9CYAN</name>
<reference evidence="1 2" key="1">
    <citation type="submission" date="2020-10" db="EMBL/GenBank/DDBJ databases">
        <authorList>
            <person name="Castelo-Branco R."/>
            <person name="Eusebio N."/>
            <person name="Adriana R."/>
            <person name="Vieira A."/>
            <person name="Brugerolle De Fraissinette N."/>
            <person name="Rezende De Castro R."/>
            <person name="Schneider M.P."/>
            <person name="Vasconcelos V."/>
            <person name="Leao P.N."/>
        </authorList>
    </citation>
    <scope>NUCLEOTIDE SEQUENCE [LARGE SCALE GENOMIC DNA]</scope>
    <source>
        <strain evidence="1 2">LEGE 06226</strain>
    </source>
</reference>
<dbReference type="Proteomes" id="UP000640725">
    <property type="component" value="Unassembled WGS sequence"/>
</dbReference>
<organism evidence="1 2">
    <name type="scientific">Planktothrix mougeotii LEGE 06226</name>
    <dbReference type="NCBI Taxonomy" id="1828728"/>
    <lineage>
        <taxon>Bacteria</taxon>
        <taxon>Bacillati</taxon>
        <taxon>Cyanobacteriota</taxon>
        <taxon>Cyanophyceae</taxon>
        <taxon>Oscillatoriophycideae</taxon>
        <taxon>Oscillatoriales</taxon>
        <taxon>Microcoleaceae</taxon>
        <taxon>Planktothrix</taxon>
    </lineage>
</organism>
<accession>A0ABR9UCT6</accession>
<dbReference type="EMBL" id="JADEWU010000029">
    <property type="protein sequence ID" value="MBE9144276.1"/>
    <property type="molecule type" value="Genomic_DNA"/>
</dbReference>
<keyword evidence="2" id="KW-1185">Reference proteome</keyword>